<keyword evidence="2" id="KW-0472">Membrane</keyword>
<dbReference type="Pfam" id="PF06170">
    <property type="entry name" value="DUF983"/>
    <property type="match status" value="1"/>
</dbReference>
<dbReference type="STRING" id="1515612.SKP52_03845"/>
<evidence type="ECO:0000256" key="1">
    <source>
        <dbReference type="SAM" id="MobiDB-lite"/>
    </source>
</evidence>
<evidence type="ECO:0000313" key="3">
    <source>
        <dbReference type="EMBL" id="AJA07697.1"/>
    </source>
</evidence>
<dbReference type="KEGG" id="sphk:SKP52_03845"/>
<name>A0A0A7PIH4_9SPHN</name>
<reference evidence="3 4" key="1">
    <citation type="journal article" date="2015" name="Int. J. Syst. Evol. Microbiol.">
        <title>Description of Sphingopyxis fribergensis sp. nov. - a soil bacterium with the ability to degrade styrene and phenylacetic acid.</title>
        <authorList>
            <person name="Oelschlagel M."/>
            <person name="Ruckert C."/>
            <person name="Kalinowski J."/>
            <person name="Schmidt G."/>
            <person name="Schlomann M."/>
            <person name="Tischler D."/>
        </authorList>
    </citation>
    <scope>NUCLEOTIDE SEQUENCE [LARGE SCALE GENOMIC DNA]</scope>
    <source>
        <strain evidence="3 4">Kp5.2</strain>
    </source>
</reference>
<gene>
    <name evidence="3" type="ORF">SKP52_03845</name>
</gene>
<dbReference type="InterPro" id="IPR009325">
    <property type="entry name" value="DUF983"/>
</dbReference>
<keyword evidence="2" id="KW-0812">Transmembrane</keyword>
<evidence type="ECO:0000256" key="2">
    <source>
        <dbReference type="SAM" id="Phobius"/>
    </source>
</evidence>
<dbReference type="Proteomes" id="UP000030907">
    <property type="component" value="Chromosome"/>
</dbReference>
<dbReference type="AlphaFoldDB" id="A0A0A7PIH4"/>
<sequence length="163" mass="17875">MPDFMQTPFDRPIVRKAPPPSPDHVPEDACPALPATGREAVVRGILGRCPRCNKARLFTRFLKPVAHCPHCAQDWTRQQADDFPAYVSIFLTGHIMAPVIIALVQETALPLPALAAIIVPLMLALMIAFLQPAKGAIIALQWWLGMHGFQKERPAVRDGGNGE</sequence>
<dbReference type="EMBL" id="CP009122">
    <property type="protein sequence ID" value="AJA07697.1"/>
    <property type="molecule type" value="Genomic_DNA"/>
</dbReference>
<feature type="region of interest" description="Disordered" evidence="1">
    <location>
        <begin position="1"/>
        <end position="26"/>
    </location>
</feature>
<dbReference type="HOGENOM" id="CLU_133751_1_0_5"/>
<evidence type="ECO:0008006" key="5">
    <source>
        <dbReference type="Google" id="ProtNLM"/>
    </source>
</evidence>
<evidence type="ECO:0000313" key="4">
    <source>
        <dbReference type="Proteomes" id="UP000030907"/>
    </source>
</evidence>
<accession>A0A0A7PIH4</accession>
<dbReference type="RefSeq" id="WP_039571913.1">
    <property type="nucleotide sequence ID" value="NZ_CP009122.1"/>
</dbReference>
<feature type="transmembrane region" description="Helical" evidence="2">
    <location>
        <begin position="83"/>
        <end position="104"/>
    </location>
</feature>
<proteinExistence type="predicted"/>
<keyword evidence="2" id="KW-1133">Transmembrane helix</keyword>
<protein>
    <recommendedName>
        <fullName evidence="5">Zinc-finger protein</fullName>
    </recommendedName>
</protein>
<organism evidence="3 4">
    <name type="scientific">Sphingopyxis fribergensis</name>
    <dbReference type="NCBI Taxonomy" id="1515612"/>
    <lineage>
        <taxon>Bacteria</taxon>
        <taxon>Pseudomonadati</taxon>
        <taxon>Pseudomonadota</taxon>
        <taxon>Alphaproteobacteria</taxon>
        <taxon>Sphingomonadales</taxon>
        <taxon>Sphingomonadaceae</taxon>
        <taxon>Sphingopyxis</taxon>
    </lineage>
</organism>
<feature type="transmembrane region" description="Helical" evidence="2">
    <location>
        <begin position="110"/>
        <end position="130"/>
    </location>
</feature>
<keyword evidence="4" id="KW-1185">Reference proteome</keyword>